<dbReference type="SMART" id="SM01411">
    <property type="entry name" value="Ephrin_rec_like"/>
    <property type="match status" value="4"/>
</dbReference>
<feature type="disulfide bond" evidence="1">
    <location>
        <begin position="435"/>
        <end position="445"/>
    </location>
</feature>
<name>A0A0B2VYC9_TOXCA</name>
<dbReference type="PANTHER" id="PTHR24046">
    <property type="entry name" value="SIGNAL PEPTIDE, CUB AND EGF-LIKE DOMAIN-CONTAINING"/>
    <property type="match status" value="1"/>
</dbReference>
<reference evidence="4 5" key="1">
    <citation type="submission" date="2014-11" db="EMBL/GenBank/DDBJ databases">
        <title>Genetic blueprint of the zoonotic pathogen Toxocara canis.</title>
        <authorList>
            <person name="Zhu X.-Q."/>
            <person name="Korhonen P.K."/>
            <person name="Cai H."/>
            <person name="Young N.D."/>
            <person name="Nejsum P."/>
            <person name="von Samson-Himmelstjerna G."/>
            <person name="Boag P.R."/>
            <person name="Tan P."/>
            <person name="Li Q."/>
            <person name="Min J."/>
            <person name="Yang Y."/>
            <person name="Wang X."/>
            <person name="Fang X."/>
            <person name="Hall R.S."/>
            <person name="Hofmann A."/>
            <person name="Sternberg P.W."/>
            <person name="Jex A.R."/>
            <person name="Gasser R.B."/>
        </authorList>
    </citation>
    <scope>NUCLEOTIDE SEQUENCE [LARGE SCALE GENOMIC DNA]</scope>
    <source>
        <strain evidence="4">PN_DK_2014</strain>
    </source>
</reference>
<evidence type="ECO:0000259" key="3">
    <source>
        <dbReference type="PROSITE" id="PS50026"/>
    </source>
</evidence>
<gene>
    <name evidence="4" type="primary">Svep1</name>
    <name evidence="4" type="ORF">Tcan_16757</name>
</gene>
<dbReference type="SUPFAM" id="SSF57196">
    <property type="entry name" value="EGF/Laminin"/>
    <property type="match status" value="1"/>
</dbReference>
<dbReference type="Gene3D" id="2.40.155.10">
    <property type="entry name" value="Green fluorescent protein"/>
    <property type="match status" value="1"/>
</dbReference>
<dbReference type="PROSITE" id="PS50026">
    <property type="entry name" value="EGF_3"/>
    <property type="match status" value="2"/>
</dbReference>
<dbReference type="Gene3D" id="2.10.25.10">
    <property type="entry name" value="Laminin"/>
    <property type="match status" value="1"/>
</dbReference>
<feature type="signal peptide" evidence="2">
    <location>
        <begin position="1"/>
        <end position="18"/>
    </location>
</feature>
<evidence type="ECO:0000256" key="2">
    <source>
        <dbReference type="SAM" id="SignalP"/>
    </source>
</evidence>
<dbReference type="PROSITE" id="PS01186">
    <property type="entry name" value="EGF_2"/>
    <property type="match status" value="1"/>
</dbReference>
<feature type="disulfide bond" evidence="1">
    <location>
        <begin position="457"/>
        <end position="466"/>
    </location>
</feature>
<dbReference type="OrthoDB" id="382013at2759"/>
<dbReference type="FunFam" id="2.10.50.10:FF:000018">
    <property type="entry name" value="Sushi, von Willebrand factor type A, EGF and pentraxin domain-containing 1"/>
    <property type="match status" value="1"/>
</dbReference>
<feature type="domain" description="EGF-like" evidence="3">
    <location>
        <begin position="432"/>
        <end position="467"/>
    </location>
</feature>
<keyword evidence="2" id="KW-0732">Signal</keyword>
<dbReference type="PROSITE" id="PS00022">
    <property type="entry name" value="EGF_1"/>
    <property type="match status" value="1"/>
</dbReference>
<dbReference type="SMART" id="SM00181">
    <property type="entry name" value="EGF"/>
    <property type="match status" value="4"/>
</dbReference>
<dbReference type="GO" id="GO:0007165">
    <property type="term" value="P:signal transduction"/>
    <property type="evidence" value="ECO:0007669"/>
    <property type="project" value="TreeGrafter"/>
</dbReference>
<dbReference type="InterPro" id="IPR009030">
    <property type="entry name" value="Growth_fac_rcpt_cys_sf"/>
</dbReference>
<keyword evidence="5" id="KW-1185">Reference proteome</keyword>
<evidence type="ECO:0000256" key="1">
    <source>
        <dbReference type="PROSITE-ProRule" id="PRU00076"/>
    </source>
</evidence>
<comment type="caution">
    <text evidence="1">Lacks conserved residue(s) required for the propagation of feature annotation.</text>
</comment>
<dbReference type="InterPro" id="IPR009017">
    <property type="entry name" value="GFP"/>
</dbReference>
<dbReference type="InterPro" id="IPR000742">
    <property type="entry name" value="EGF"/>
</dbReference>
<sequence>MFGSVLLLYALACHYVAAVKETVPAVRVVRFQVDYPNASLASINKYVKWNAIMRNSVLASLRFVNKHWLICGGSESEKRQNDCGRVQVTGEIVRENYYRINVTFIAERDPIRNAKIDGTSTVFGVMQIGLRGGIFQYTNALKALGKPAATLAFDEAFFCYRGAILTDQDKCILCESGQFHNQTSSMCEPCAQGTYQNRSGRARCQSCPVGFTTLNIGSKSVNDCVVECRPGTFLDLNTGQCQLCGYMGYQPKAGSTSCRPCPRGTVSLSKNATSLSQCIGNCPPGQQHTSDGACEPCAIGFYKSLNDVMCRPCDPSSTTEAVGSTNEKHCALPNCPKGFYLNYDFGQCLRCGYGQYQDDVGQRSCKRCPAGTTTRKFGATSSSECVSTNQCVTGEHKCHWLAACFDLPDEENRPLYSCKCQPGFVGNGFECTDVCMNLCLHGAKCIKTSRGDPKCICRSGYRGKRCEFIV</sequence>
<dbReference type="CDD" id="cd00054">
    <property type="entry name" value="EGF_CA"/>
    <property type="match status" value="1"/>
</dbReference>
<dbReference type="Pfam" id="PF07699">
    <property type="entry name" value="Ephrin_rec_like"/>
    <property type="match status" value="4"/>
</dbReference>
<dbReference type="Proteomes" id="UP000031036">
    <property type="component" value="Unassembled WGS sequence"/>
</dbReference>
<evidence type="ECO:0000313" key="4">
    <source>
        <dbReference type="EMBL" id="KHN85975.1"/>
    </source>
</evidence>
<dbReference type="AlphaFoldDB" id="A0A0B2VYC9"/>
<dbReference type="Pfam" id="PF00008">
    <property type="entry name" value="EGF"/>
    <property type="match status" value="1"/>
</dbReference>
<evidence type="ECO:0000313" key="5">
    <source>
        <dbReference type="Proteomes" id="UP000031036"/>
    </source>
</evidence>
<organism evidence="4 5">
    <name type="scientific">Toxocara canis</name>
    <name type="common">Canine roundworm</name>
    <dbReference type="NCBI Taxonomy" id="6265"/>
    <lineage>
        <taxon>Eukaryota</taxon>
        <taxon>Metazoa</taxon>
        <taxon>Ecdysozoa</taxon>
        <taxon>Nematoda</taxon>
        <taxon>Chromadorea</taxon>
        <taxon>Rhabditida</taxon>
        <taxon>Spirurina</taxon>
        <taxon>Ascaridomorpha</taxon>
        <taxon>Ascaridoidea</taxon>
        <taxon>Toxocaridae</taxon>
        <taxon>Toxocara</taxon>
    </lineage>
</organism>
<dbReference type="GO" id="GO:0009986">
    <property type="term" value="C:cell surface"/>
    <property type="evidence" value="ECO:0007669"/>
    <property type="project" value="TreeGrafter"/>
</dbReference>
<keyword evidence="1" id="KW-0245">EGF-like domain</keyword>
<dbReference type="EMBL" id="JPKZ01000683">
    <property type="protein sequence ID" value="KHN85975.1"/>
    <property type="molecule type" value="Genomic_DNA"/>
</dbReference>
<dbReference type="Gene3D" id="2.10.50.10">
    <property type="entry name" value="Tumor Necrosis Factor Receptor, subunit A, domain 2"/>
    <property type="match status" value="4"/>
</dbReference>
<dbReference type="GO" id="GO:0005615">
    <property type="term" value="C:extracellular space"/>
    <property type="evidence" value="ECO:0007669"/>
    <property type="project" value="TreeGrafter"/>
</dbReference>
<feature type="chain" id="PRO_5002077764" evidence="2">
    <location>
        <begin position="19"/>
        <end position="470"/>
    </location>
</feature>
<dbReference type="InterPro" id="IPR052071">
    <property type="entry name" value="SCUB_EGF-like_domain"/>
</dbReference>
<dbReference type="InterPro" id="IPR011641">
    <property type="entry name" value="Tyr-kin_ephrin_A/B_rcpt-like"/>
</dbReference>
<dbReference type="PANTHER" id="PTHR24046:SF5">
    <property type="entry name" value="EGF-LIKE DOMAIN-CONTAINING PROTEIN"/>
    <property type="match status" value="1"/>
</dbReference>
<dbReference type="SUPFAM" id="SSF57184">
    <property type="entry name" value="Growth factor receptor domain"/>
    <property type="match status" value="1"/>
</dbReference>
<comment type="caution">
    <text evidence="4">The sequence shown here is derived from an EMBL/GenBank/DDBJ whole genome shotgun (WGS) entry which is preliminary data.</text>
</comment>
<keyword evidence="1" id="KW-1015">Disulfide bond</keyword>
<accession>A0A0B2VYC9</accession>
<proteinExistence type="predicted"/>
<dbReference type="OMA" id="NSTRIEH"/>
<feature type="domain" description="EGF-like" evidence="3">
    <location>
        <begin position="387"/>
        <end position="430"/>
    </location>
</feature>
<protein>
    <submittedName>
        <fullName evidence="4">Sushi, von Willebrand factor type A, EGF and pentraxin domain-containing protein 1</fullName>
    </submittedName>
</protein>
<dbReference type="STRING" id="6265.A0A0B2VYC9"/>